<evidence type="ECO:0000313" key="14">
    <source>
        <dbReference type="Proteomes" id="UP000186132"/>
    </source>
</evidence>
<evidence type="ECO:0000256" key="8">
    <source>
        <dbReference type="ARBA" id="ARBA00023136"/>
    </source>
</evidence>
<protein>
    <submittedName>
        <fullName evidence="13">Hemolysin, contains CBS domains</fullName>
    </submittedName>
</protein>
<dbReference type="InterPro" id="IPR036318">
    <property type="entry name" value="FAD-bd_PCMH-like_sf"/>
</dbReference>
<dbReference type="STRING" id="1206085.SAMN05443575_3918"/>
<evidence type="ECO:0000256" key="6">
    <source>
        <dbReference type="ARBA" id="ARBA00022989"/>
    </source>
</evidence>
<dbReference type="InterPro" id="IPR005170">
    <property type="entry name" value="Transptr-assoc_dom"/>
</dbReference>
<dbReference type="PANTHER" id="PTHR43099">
    <property type="entry name" value="UPF0053 PROTEIN YRKA"/>
    <property type="match status" value="1"/>
</dbReference>
<evidence type="ECO:0000256" key="10">
    <source>
        <dbReference type="PROSITE-ProRule" id="PRU01193"/>
    </source>
</evidence>
<dbReference type="InterPro" id="IPR016169">
    <property type="entry name" value="FAD-bd_PCMH_sub2"/>
</dbReference>
<evidence type="ECO:0000313" key="13">
    <source>
        <dbReference type="EMBL" id="SHH46163.1"/>
    </source>
</evidence>
<dbReference type="Pfam" id="PF00571">
    <property type="entry name" value="CBS"/>
    <property type="match status" value="2"/>
</dbReference>
<dbReference type="Gene3D" id="3.10.580.10">
    <property type="entry name" value="CBS-domain"/>
    <property type="match status" value="1"/>
</dbReference>
<dbReference type="PANTHER" id="PTHR43099:SF6">
    <property type="entry name" value="UPF0053 PROTEIN RV1842C"/>
    <property type="match status" value="1"/>
</dbReference>
<keyword evidence="4 10" id="KW-0812">Transmembrane</keyword>
<evidence type="ECO:0000256" key="7">
    <source>
        <dbReference type="ARBA" id="ARBA00023122"/>
    </source>
</evidence>
<dbReference type="GO" id="GO:0005886">
    <property type="term" value="C:plasma membrane"/>
    <property type="evidence" value="ECO:0007669"/>
    <property type="project" value="UniProtKB-SubCell"/>
</dbReference>
<dbReference type="Proteomes" id="UP000186132">
    <property type="component" value="Unassembled WGS sequence"/>
</dbReference>
<comment type="similarity">
    <text evidence="2">Belongs to the UPF0053 family.</text>
</comment>
<feature type="domain" description="CBS" evidence="11">
    <location>
        <begin position="292"/>
        <end position="352"/>
    </location>
</feature>
<keyword evidence="14" id="KW-1185">Reference proteome</keyword>
<dbReference type="InterPro" id="IPR046342">
    <property type="entry name" value="CBS_dom_sf"/>
</dbReference>
<accession>A0A1M5T703</accession>
<dbReference type="GO" id="GO:0050660">
    <property type="term" value="F:flavin adenine dinucleotide binding"/>
    <property type="evidence" value="ECO:0007669"/>
    <property type="project" value="InterPro"/>
</dbReference>
<gene>
    <name evidence="13" type="ORF">SAMN05443575_3918</name>
</gene>
<reference evidence="13 14" key="1">
    <citation type="submission" date="2016-11" db="EMBL/GenBank/DDBJ databases">
        <authorList>
            <person name="Jaros S."/>
            <person name="Januszkiewicz K."/>
            <person name="Wedrychowicz H."/>
        </authorList>
    </citation>
    <scope>NUCLEOTIDE SEQUENCE [LARGE SCALE GENOMIC DNA]</scope>
    <source>
        <strain evidence="13 14">DSM 45627</strain>
    </source>
</reference>
<dbReference type="SUPFAM" id="SSF54631">
    <property type="entry name" value="CBS-domain pair"/>
    <property type="match status" value="1"/>
</dbReference>
<evidence type="ECO:0000259" key="11">
    <source>
        <dbReference type="PROSITE" id="PS51371"/>
    </source>
</evidence>
<name>A0A1M5T703_9ACTN</name>
<dbReference type="EMBL" id="FQVU01000006">
    <property type="protein sequence ID" value="SHH46163.1"/>
    <property type="molecule type" value="Genomic_DNA"/>
</dbReference>
<proteinExistence type="inferred from homology"/>
<evidence type="ECO:0000256" key="5">
    <source>
        <dbReference type="ARBA" id="ARBA00022737"/>
    </source>
</evidence>
<feature type="domain" description="CBS" evidence="11">
    <location>
        <begin position="222"/>
        <end position="286"/>
    </location>
</feature>
<evidence type="ECO:0000256" key="3">
    <source>
        <dbReference type="ARBA" id="ARBA00022475"/>
    </source>
</evidence>
<evidence type="ECO:0000259" key="12">
    <source>
        <dbReference type="PROSITE" id="PS51846"/>
    </source>
</evidence>
<dbReference type="RefSeq" id="WP_073392116.1">
    <property type="nucleotide sequence ID" value="NZ_FQVU01000006.1"/>
</dbReference>
<dbReference type="Pfam" id="PF01595">
    <property type="entry name" value="CNNM"/>
    <property type="match status" value="1"/>
</dbReference>
<dbReference type="Pfam" id="PF03471">
    <property type="entry name" value="CorC_HlyC"/>
    <property type="match status" value="1"/>
</dbReference>
<dbReference type="InterPro" id="IPR051676">
    <property type="entry name" value="UPF0053_domain"/>
</dbReference>
<keyword evidence="7 9" id="KW-0129">CBS domain</keyword>
<evidence type="ECO:0000256" key="2">
    <source>
        <dbReference type="ARBA" id="ARBA00006337"/>
    </source>
</evidence>
<keyword evidence="3" id="KW-1003">Cell membrane</keyword>
<evidence type="ECO:0000256" key="1">
    <source>
        <dbReference type="ARBA" id="ARBA00004651"/>
    </source>
</evidence>
<dbReference type="SUPFAM" id="SSF56176">
    <property type="entry name" value="FAD-binding/transporter-associated domain-like"/>
    <property type="match status" value="1"/>
</dbReference>
<dbReference type="InterPro" id="IPR000644">
    <property type="entry name" value="CBS_dom"/>
</dbReference>
<dbReference type="Gene3D" id="3.30.465.10">
    <property type="match status" value="1"/>
</dbReference>
<feature type="domain" description="CNNM transmembrane" evidence="12">
    <location>
        <begin position="1"/>
        <end position="203"/>
    </location>
</feature>
<keyword evidence="8 10" id="KW-0472">Membrane</keyword>
<dbReference type="OrthoDB" id="110231at2"/>
<dbReference type="AlphaFoldDB" id="A0A1M5T703"/>
<sequence length="455" mass="47901">MALALVGLAAVIVLTLGTALFVAAEFSLVAADRAELENAQRHGDRAAGRALQAVRTLSFQLSGAQLGITITTLVVGFLAEPSISDLLHPALTGLGLPDAASETIGVVVALVAATVLQMVVGELIPKNWAIAHPTPVSRRIAGPMRTFTGLLRPLIAACNGMANLVVRRLGIEPQEELRSARSATELGSLVRTSAEEGTLPGATAQLLARSLAFGERVAGEVMTPRNRVVELDENATVTDLLTTTRESGHSRFPVVRVVDGLRDIDDIAGVVHVKKAIQVPPERRDTTSVRELVAPIPQVPEQLRLGPLLARLRQPGLQMAVVVDEYGGTAGIVTLEDVVEELVGDVRDEHDTAEASDEVRRAADVVELSARLRIDEAAERVPGFTAPEGPYDTLAGLLLARLGRLARPGDTVEVDGWTLTATDVEDKRIDTVTVRLADAGGTAADAGPTGAEVAS</sequence>
<dbReference type="CDD" id="cd04590">
    <property type="entry name" value="CBS_pair_CorC_HlyC_assoc"/>
    <property type="match status" value="1"/>
</dbReference>
<dbReference type="SMART" id="SM01091">
    <property type="entry name" value="CorC_HlyC"/>
    <property type="match status" value="1"/>
</dbReference>
<dbReference type="PROSITE" id="PS51846">
    <property type="entry name" value="CNNM"/>
    <property type="match status" value="1"/>
</dbReference>
<dbReference type="InterPro" id="IPR002550">
    <property type="entry name" value="CNNM"/>
</dbReference>
<comment type="subcellular location">
    <subcellularLocation>
        <location evidence="1">Cell membrane</location>
        <topology evidence="1">Multi-pass membrane protein</topology>
    </subcellularLocation>
</comment>
<keyword evidence="6 10" id="KW-1133">Transmembrane helix</keyword>
<evidence type="ECO:0000256" key="4">
    <source>
        <dbReference type="ARBA" id="ARBA00022692"/>
    </source>
</evidence>
<dbReference type="InterPro" id="IPR044751">
    <property type="entry name" value="Ion_transp-like_CBS"/>
</dbReference>
<organism evidence="13 14">
    <name type="scientific">Jatrophihabitans endophyticus</name>
    <dbReference type="NCBI Taxonomy" id="1206085"/>
    <lineage>
        <taxon>Bacteria</taxon>
        <taxon>Bacillati</taxon>
        <taxon>Actinomycetota</taxon>
        <taxon>Actinomycetes</taxon>
        <taxon>Jatrophihabitantales</taxon>
        <taxon>Jatrophihabitantaceae</taxon>
        <taxon>Jatrophihabitans</taxon>
    </lineage>
</organism>
<keyword evidence="5" id="KW-0677">Repeat</keyword>
<dbReference type="PROSITE" id="PS51371">
    <property type="entry name" value="CBS"/>
    <property type="match status" value="2"/>
</dbReference>
<evidence type="ECO:0000256" key="9">
    <source>
        <dbReference type="PROSITE-ProRule" id="PRU00703"/>
    </source>
</evidence>